<reference evidence="2" key="2">
    <citation type="submission" date="2015-01" db="EMBL/GenBank/DDBJ databases">
        <title>Evolutionary Origins and Diversification of the Mycorrhizal Mutualists.</title>
        <authorList>
            <consortium name="DOE Joint Genome Institute"/>
            <consortium name="Mycorrhizal Genomics Consortium"/>
            <person name="Kohler A."/>
            <person name="Kuo A."/>
            <person name="Nagy L.G."/>
            <person name="Floudas D."/>
            <person name="Copeland A."/>
            <person name="Barry K.W."/>
            <person name="Cichocki N."/>
            <person name="Veneault-Fourrey C."/>
            <person name="LaButti K."/>
            <person name="Lindquist E.A."/>
            <person name="Lipzen A."/>
            <person name="Lundell T."/>
            <person name="Morin E."/>
            <person name="Murat C."/>
            <person name="Riley R."/>
            <person name="Ohm R."/>
            <person name="Sun H."/>
            <person name="Tunlid A."/>
            <person name="Henrissat B."/>
            <person name="Grigoriev I.V."/>
            <person name="Hibbett D.S."/>
            <person name="Martin F."/>
        </authorList>
    </citation>
    <scope>NUCLEOTIDE SEQUENCE [LARGE SCALE GENOMIC DNA]</scope>
    <source>
        <strain evidence="2">MUT 4182</strain>
    </source>
</reference>
<gene>
    <name evidence="1" type="ORF">M407DRAFT_245309</name>
</gene>
<organism evidence="1 2">
    <name type="scientific">Tulasnella calospora MUT 4182</name>
    <dbReference type="NCBI Taxonomy" id="1051891"/>
    <lineage>
        <taxon>Eukaryota</taxon>
        <taxon>Fungi</taxon>
        <taxon>Dikarya</taxon>
        <taxon>Basidiomycota</taxon>
        <taxon>Agaricomycotina</taxon>
        <taxon>Agaricomycetes</taxon>
        <taxon>Cantharellales</taxon>
        <taxon>Tulasnellaceae</taxon>
        <taxon>Tulasnella</taxon>
    </lineage>
</organism>
<protein>
    <recommendedName>
        <fullName evidence="3">Hypervirulence associated protein TUDOR domain-containing protein</fullName>
    </recommendedName>
</protein>
<accession>A0A0C3QC13</accession>
<dbReference type="OrthoDB" id="3185196at2759"/>
<dbReference type="AlphaFoldDB" id="A0A0C3QC13"/>
<dbReference type="EMBL" id="KN823121">
    <property type="protein sequence ID" value="KIO22004.1"/>
    <property type="molecule type" value="Genomic_DNA"/>
</dbReference>
<dbReference type="STRING" id="1051891.A0A0C3QC13"/>
<dbReference type="Proteomes" id="UP000054248">
    <property type="component" value="Unassembled WGS sequence"/>
</dbReference>
<proteinExistence type="predicted"/>
<keyword evidence="2" id="KW-1185">Reference proteome</keyword>
<evidence type="ECO:0008006" key="3">
    <source>
        <dbReference type="Google" id="ProtNLM"/>
    </source>
</evidence>
<sequence length="89" mass="10491">MADADFLPGDVVAVNTPTHGKREGLVVGTHLDNVGRQIVEIQFDRPGDYYYAWQPLVNRVRRYTNTVPYAHHYPHHYDRRTISRHVHYY</sequence>
<dbReference type="HOGENOM" id="CLU_2426944_0_0_1"/>
<reference evidence="1 2" key="1">
    <citation type="submission" date="2014-04" db="EMBL/GenBank/DDBJ databases">
        <authorList>
            <consortium name="DOE Joint Genome Institute"/>
            <person name="Kuo A."/>
            <person name="Girlanda M."/>
            <person name="Perotto S."/>
            <person name="Kohler A."/>
            <person name="Nagy L.G."/>
            <person name="Floudas D."/>
            <person name="Copeland A."/>
            <person name="Barry K.W."/>
            <person name="Cichocki N."/>
            <person name="Veneault-Fourrey C."/>
            <person name="LaButti K."/>
            <person name="Lindquist E.A."/>
            <person name="Lipzen A."/>
            <person name="Lundell T."/>
            <person name="Morin E."/>
            <person name="Murat C."/>
            <person name="Sun H."/>
            <person name="Tunlid A."/>
            <person name="Henrissat B."/>
            <person name="Grigoriev I.V."/>
            <person name="Hibbett D.S."/>
            <person name="Martin F."/>
            <person name="Nordberg H.P."/>
            <person name="Cantor M.N."/>
            <person name="Hua S.X."/>
        </authorList>
    </citation>
    <scope>NUCLEOTIDE SEQUENCE [LARGE SCALE GENOMIC DNA]</scope>
    <source>
        <strain evidence="1 2">MUT 4182</strain>
    </source>
</reference>
<name>A0A0C3QC13_9AGAM</name>
<evidence type="ECO:0000313" key="2">
    <source>
        <dbReference type="Proteomes" id="UP000054248"/>
    </source>
</evidence>
<evidence type="ECO:0000313" key="1">
    <source>
        <dbReference type="EMBL" id="KIO22004.1"/>
    </source>
</evidence>